<dbReference type="Gene3D" id="1.20.1280.50">
    <property type="match status" value="1"/>
</dbReference>
<dbReference type="SUPFAM" id="SSF81383">
    <property type="entry name" value="F-box domain"/>
    <property type="match status" value="1"/>
</dbReference>
<dbReference type="EMBL" id="AP008216">
    <property type="protein sequence ID" value="BAF27261.1"/>
    <property type="molecule type" value="Genomic_DNA"/>
</dbReference>
<dbReference type="InterPro" id="IPR001810">
    <property type="entry name" value="F-box_dom"/>
</dbReference>
<reference evidence="4" key="10">
    <citation type="submission" date="2009-08" db="EMBL/GenBank/DDBJ databases">
        <title>Oryza sativa nipponbare(GA3) genomic DNA, chromosome 10.</title>
        <authorList>
            <consortium name="IRGSP(International Rice Genome Sequencing Project)"/>
        </authorList>
    </citation>
    <scope>NUCLEOTIDE SEQUENCE</scope>
</reference>
<protein>
    <submittedName>
        <fullName evidence="4">Os10g0566300 protein</fullName>
    </submittedName>
</protein>
<feature type="domain" description="F-box" evidence="2">
    <location>
        <begin position="49"/>
        <end position="95"/>
    </location>
</feature>
<evidence type="ECO:0000313" key="6">
    <source>
        <dbReference type="Proteomes" id="UP000000763"/>
    </source>
</evidence>
<dbReference type="CDD" id="cd22157">
    <property type="entry name" value="F-box_AtFBW1-like"/>
    <property type="match status" value="1"/>
</dbReference>
<proteinExistence type="predicted"/>
<dbReference type="KEGG" id="dosa:Os10g0566300"/>
<name>Q0IVK4_ORYSJ</name>
<evidence type="ECO:0000259" key="2">
    <source>
        <dbReference type="PROSITE" id="PS50181"/>
    </source>
</evidence>
<reference evidence="4" key="7">
    <citation type="journal article" date="2008" name="Nucleic Acids Res.">
        <title>The Rice Annotation Project Database (RAP-DB): 2008 update.</title>
        <authorList>
            <consortium name="The Rice Annotation Project (RAP)"/>
            <person name="Tanaka T."/>
            <person name="Antonio B.A."/>
            <person name="Kikuchi S."/>
            <person name="Matsumoto T."/>
            <person name="Nagamura Y."/>
            <person name="Numa H."/>
            <person name="Sakai H."/>
            <person name="Wu J."/>
            <person name="Itoh T."/>
            <person name="Sasaki T."/>
            <person name="Aono R."/>
            <person name="Fujii Y."/>
            <person name="Habara T."/>
            <person name="Harada E."/>
            <person name="Kanno M."/>
            <person name="Kawahara Y."/>
            <person name="Kawashima H."/>
            <person name="Kubooka H."/>
            <person name="Matsuya A."/>
            <person name="Nakaoka H."/>
            <person name="Saichi N."/>
            <person name="Sanbonmatsu R."/>
            <person name="Sato Y."/>
            <person name="Shinso Y."/>
            <person name="Suzuki M."/>
            <person name="Takeda J."/>
            <person name="Tanino M."/>
            <person name="Todokoro F."/>
            <person name="Yamaguchi K."/>
            <person name="Yamamoto N."/>
            <person name="Yamasaki C."/>
            <person name="Imanishi T."/>
            <person name="Okido T."/>
            <person name="Tada M."/>
            <person name="Ikeo K."/>
            <person name="Tateno Y."/>
            <person name="Gojobori T."/>
            <person name="Lin Y.C."/>
            <person name="Wei F.J."/>
            <person name="Hsing Y.I."/>
            <person name="Zhao Q."/>
            <person name="Han B."/>
            <person name="Kramer M.R."/>
            <person name="McCombie R.W."/>
            <person name="Lonsdale D."/>
            <person name="O'Donovan C.C."/>
            <person name="Whitfield E.J."/>
            <person name="Apweiler R."/>
            <person name="Koyanagi K.O."/>
            <person name="Khurana J.P."/>
            <person name="Raghuvanshi S."/>
            <person name="Singh N.K."/>
            <person name="Tyagi A.K."/>
            <person name="Haberer G."/>
            <person name="Fujisawa M."/>
            <person name="Hosokawa S."/>
            <person name="Ito Y."/>
            <person name="Ikawa H."/>
            <person name="Shibata M."/>
            <person name="Yamamoto M."/>
            <person name="Bruskiewich R.M."/>
            <person name="Hoen D.R."/>
            <person name="Bureau TE."/>
            <person name="Namiki N."/>
            <person name="Ohyanagi H."/>
            <person name="Sakai Y."/>
            <person name="Nobushima S."/>
            <person name="Sakata K."/>
            <person name="Barrero R.A."/>
            <person name="Sato Y."/>
            <person name="Souvorov A."/>
            <person name="Smith-White B."/>
            <person name="Tatusova T."/>
            <person name="An S."/>
            <person name="An G."/>
            <person name="OOta S."/>
            <person name="Fuks G."/>
            <person name="Messing J."/>
            <person name="Christie K.R."/>
            <person name="Lieberherr D."/>
            <person name="Kim H."/>
            <person name="Zuccolo A."/>
            <person name="Wing R.A."/>
            <person name="Nobuta K."/>
            <person name="Green P.J."/>
            <person name="Lu C."/>
            <person name="Meyers BC."/>
            <person name="Chaparro C."/>
            <person name="Piegu B."/>
            <person name="Panaud O."/>
            <person name="Echeverria M."/>
        </authorList>
    </citation>
    <scope>NUCLEOTIDE SEQUENCE</scope>
</reference>
<dbReference type="Pfam" id="PF08268">
    <property type="entry name" value="FBA_3"/>
    <property type="match status" value="1"/>
</dbReference>
<dbReference type="AlphaFoldDB" id="Q0IVK4"/>
<dbReference type="SMART" id="SM00256">
    <property type="entry name" value="FBOX"/>
    <property type="match status" value="1"/>
</dbReference>
<feature type="region of interest" description="Disordered" evidence="1">
    <location>
        <begin position="1"/>
        <end position="41"/>
    </location>
</feature>
<dbReference type="Gramene" id="Os10t0566300-01">
    <property type="protein sequence ID" value="Os10t0566300-01"/>
    <property type="gene ID" value="Os10g0566300"/>
</dbReference>
<dbReference type="InterPro" id="IPR013187">
    <property type="entry name" value="F-box-assoc_dom_typ3"/>
</dbReference>
<dbReference type="HOGENOM" id="CLU_034248_3_1_1"/>
<dbReference type="EMBL" id="CM000147">
    <property type="protein sequence ID" value="EEE51422.1"/>
    <property type="molecule type" value="Genomic_DNA"/>
</dbReference>
<reference evidence="3" key="5">
    <citation type="submission" date="2006-11" db="EMBL/GenBank/DDBJ databases">
        <title>Oryza sativa chromosome 10 BAC OSJNBa0057L21 genomic sequence.</title>
        <authorList>
            <person name="Buell C.R."/>
            <person name="Yuan Q."/>
            <person name="Ouyang S."/>
            <person name="Liu J."/>
            <person name="Moffat K.S."/>
            <person name="Hill J.N."/>
            <person name="Gansberger K."/>
            <person name="Brenner M."/>
            <person name="Burgess S."/>
            <person name="Hance M."/>
            <person name="Shvartsbeyn M."/>
            <person name="Tsitrin T."/>
            <person name="Riggs F."/>
            <person name="Hsiao J."/>
            <person name="Zismann V."/>
            <person name="Blunt S."/>
            <person name="Pai G."/>
            <person name="VanAken S.E."/>
            <person name="Utterback T.R."/>
            <person name="Feldblyum T.V."/>
            <person name="Kalb E."/>
            <person name="Quackenbush J."/>
            <person name="Salzberg S.L."/>
            <person name="White O."/>
            <person name="Fraser C.M."/>
        </authorList>
    </citation>
    <scope>NUCLEOTIDE SEQUENCE</scope>
</reference>
<dbReference type="Proteomes" id="UP000007752">
    <property type="component" value="Chromosome 10"/>
</dbReference>
<dbReference type="PANTHER" id="PTHR31672">
    <property type="entry name" value="BNACNNG10540D PROTEIN"/>
    <property type="match status" value="1"/>
</dbReference>
<gene>
    <name evidence="3" type="primary">OSJNBa0057L21.4</name>
    <name evidence="4" type="ordered locus">Os10g0566300</name>
    <name evidence="5" type="ORF">OsJ_32500</name>
</gene>
<organism evidence="4 6">
    <name type="scientific">Oryza sativa subsp. japonica</name>
    <name type="common">Rice</name>
    <dbReference type="NCBI Taxonomy" id="39947"/>
    <lineage>
        <taxon>Eukaryota</taxon>
        <taxon>Viridiplantae</taxon>
        <taxon>Streptophyta</taxon>
        <taxon>Embryophyta</taxon>
        <taxon>Tracheophyta</taxon>
        <taxon>Spermatophyta</taxon>
        <taxon>Magnoliopsida</taxon>
        <taxon>Liliopsida</taxon>
        <taxon>Poales</taxon>
        <taxon>Poaceae</taxon>
        <taxon>BOP clade</taxon>
        <taxon>Oryzoideae</taxon>
        <taxon>Oryzeae</taxon>
        <taxon>Oryzinae</taxon>
        <taxon>Oryza</taxon>
        <taxon>Oryza sativa</taxon>
    </lineage>
</organism>
<reference evidence="4" key="6">
    <citation type="journal article" date="2007" name="Genome Res.">
        <title>Curated Genome Annotation of Oryza sativa ssp. japonica and Comparative Genome Analysis with Arabidopsis thaliana.</title>
        <authorList>
            <consortium name="The Rice Annotation Project (RAP)"/>
            <person name="Itoh T."/>
            <person name="Tanaka T."/>
            <person name="Barrero R.A."/>
            <person name="Yamasaki C."/>
            <person name="Fujii Y."/>
            <person name="Hilton P.B."/>
            <person name="Antonio B.A."/>
            <person name="Aono H."/>
            <person name="Apweiler R."/>
            <person name="Bruskiewich R."/>
            <person name="Bureau T."/>
            <person name="Burr F."/>
            <person name="Costa de Oliveira A."/>
            <person name="Fuks G."/>
            <person name="Habara T."/>
            <person name="Haberer G."/>
            <person name="Han B."/>
            <person name="Harada E."/>
            <person name="Hiraki A.T."/>
            <person name="Hirochika H."/>
            <person name="Hoen D."/>
            <person name="Hokari H."/>
            <person name="Hosokawa S."/>
            <person name="Hsing Y."/>
            <person name="Ikawa H."/>
            <person name="Ikeo K."/>
            <person name="Imanishi T."/>
            <person name="Ito Y."/>
            <person name="Jaiswal P."/>
            <person name="Kanno M."/>
            <person name="Kawahara Y."/>
            <person name="Kawamura T."/>
            <person name="Kawashima H."/>
            <person name="Khurana J.P."/>
            <person name="Kikuchi S."/>
            <person name="Komatsu S."/>
            <person name="Koyanagi K.O."/>
            <person name="Kubooka H."/>
            <person name="Lieberherr D."/>
            <person name="Lin Y.C."/>
            <person name="Lonsdale D."/>
            <person name="Matsumoto T."/>
            <person name="Matsuya A."/>
            <person name="McCombie W.R."/>
            <person name="Messing J."/>
            <person name="Miyao A."/>
            <person name="Mulder N."/>
            <person name="Nagamura Y."/>
            <person name="Nam J."/>
            <person name="Namiki N."/>
            <person name="Numa H."/>
            <person name="Nurimoto S."/>
            <person name="O'donovan C."/>
            <person name="Ohyanagi H."/>
            <person name="Okido T."/>
            <person name="Oota S."/>
            <person name="Osato N."/>
            <person name="Palmer L.E."/>
            <person name="Quetier F."/>
            <person name="Raghuvanshi S."/>
            <person name="Saichi N."/>
            <person name="Sakai H."/>
            <person name="Sakai Y."/>
            <person name="Sakata K."/>
            <person name="Sakurai T."/>
            <person name="Sato F."/>
            <person name="Sato Y."/>
            <person name="Schoof H."/>
            <person name="Seki M."/>
            <person name="Shibata M."/>
            <person name="Shimizu Y."/>
            <person name="Shinozaki K."/>
            <person name="Shinso Y."/>
            <person name="Singh N.K."/>
            <person name="Smith-White B."/>
            <person name="Takeda J."/>
            <person name="Tanino M."/>
            <person name="Tatusova T."/>
            <person name="Thongjuea S."/>
            <person name="Todokoro F."/>
            <person name="Tsugane M."/>
            <person name="Tyagi A.K."/>
            <person name="Vanavichit A."/>
            <person name="Wang A."/>
            <person name="Wing R.A."/>
            <person name="Yamaguchi K."/>
            <person name="Yamamoto M."/>
            <person name="Yamamoto N."/>
            <person name="Yu Y."/>
            <person name="Zhang H."/>
            <person name="Zhao Q."/>
            <person name="Higo K."/>
            <person name="Burr B."/>
            <person name="Gojobori T."/>
            <person name="Sasaki T."/>
        </authorList>
    </citation>
    <scope>NUCLEOTIDE SEQUENCE</scope>
</reference>
<evidence type="ECO:0000313" key="4">
    <source>
        <dbReference type="EMBL" id="BAF27261.1"/>
    </source>
</evidence>
<reference evidence="4" key="4">
    <citation type="journal article" date="2006" name="Nucleic Acids Res.">
        <title>The Rice Annotation Project Database (RAP-DB): hub for Oryza sativa ssp. japonica genome information.</title>
        <authorList>
            <person name="Ohyanagi H."/>
            <person name="Tanaka T."/>
            <person name="Sakai H."/>
            <person name="Shigemoto Y."/>
            <person name="Yamaguchi K."/>
            <person name="Habara T."/>
            <person name="Fujii Y."/>
            <person name="Antonio B.A."/>
            <person name="Nagamura Y."/>
            <person name="Imanishi T."/>
            <person name="Ikeo K."/>
            <person name="Itoh T."/>
            <person name="Gojobori T."/>
            <person name="Sasaki T."/>
        </authorList>
    </citation>
    <scope>NUCLEOTIDE SEQUENCE</scope>
</reference>
<reference evidence="4" key="11">
    <citation type="submission" date="2009-08" db="EMBL/GenBank/DDBJ databases">
        <title>The Second Rice Annotation Project Meeting (RAP2).</title>
        <authorList>
            <consortium name="The Rice Annotation Project (RAP)"/>
        </authorList>
    </citation>
    <scope>NUCLEOTIDE SEQUENCE</scope>
</reference>
<dbReference type="InterPro" id="IPR036047">
    <property type="entry name" value="F-box-like_dom_sf"/>
</dbReference>
<evidence type="ECO:0000313" key="5">
    <source>
        <dbReference type="EMBL" id="EEE51422.1"/>
    </source>
</evidence>
<dbReference type="OMA" id="FFNIHRY"/>
<sequence>MDPLGGRRRRTAASESGGGWMKGCTSVRARDTRSRNRKRKRTVVPPAAATFPDLLPEEIVVEILARLPVKSLLRFKSVCRGWRAIISEPSFIRTQLQCSASKQEPSILISPHTLLGRCDIQPPVGGLGDWPNNFSTQISFYQWQRGASIARFMDATAFPANEFHLVCHFAHCDGLVLAPTDTNLYLFNPATRDTITLPDGHGDNHHHGTEMEACYAAGLGLDPVTRKYKVVRAFYRSMDPIRMGMEVFTVGETGAGCGWRETVTDPPYPVSRWLTAFTVNGGYLFWYMDRFRYPNDTLHGGLLWFSLQDQAFRVTLLPHSLDPALDDKVRPDVLHGELCVLHANSDTMPVTIWTTNSPSFDDWERRYCIYVSRLCHPMGLLGDGGMLLWAKHTIHRYDLWSDELTAVCELGGIRYQGGRPPRWKNLFNFSVMPYTESLVRITAAA</sequence>
<dbReference type="NCBIfam" id="TIGR01640">
    <property type="entry name" value="F_box_assoc_1"/>
    <property type="match status" value="1"/>
</dbReference>
<dbReference type="PROSITE" id="PS50181">
    <property type="entry name" value="FBOX"/>
    <property type="match status" value="1"/>
</dbReference>
<reference evidence="3" key="1">
    <citation type="submission" date="2002-02" db="EMBL/GenBank/DDBJ databases">
        <authorList>
            <person name="Buell R."/>
        </authorList>
    </citation>
    <scope>NUCLEOTIDE SEQUENCE</scope>
</reference>
<accession>Q0IVK4</accession>
<reference evidence="6" key="8">
    <citation type="journal article" date="2008" name="Nucleic Acids Res.">
        <title>The rice annotation project database (RAP-DB): 2008 update.</title>
        <authorList>
            <consortium name="The rice annotation project (RAP)"/>
        </authorList>
    </citation>
    <scope>GENOME REANNOTATION</scope>
    <source>
        <strain evidence="6">cv. Nipponbare</strain>
    </source>
</reference>
<reference evidence="5" key="3">
    <citation type="journal article" date="2005" name="PLoS Biol.">
        <title>The genomes of Oryza sativa: a history of duplications.</title>
        <authorList>
            <person name="Yu J."/>
            <person name="Wang J."/>
            <person name="Lin W."/>
            <person name="Li S."/>
            <person name="Li H."/>
            <person name="Zhou J."/>
            <person name="Ni P."/>
            <person name="Dong W."/>
            <person name="Hu S."/>
            <person name="Zeng C."/>
            <person name="Zhang J."/>
            <person name="Zhang Y."/>
            <person name="Li R."/>
            <person name="Xu Z."/>
            <person name="Li S."/>
            <person name="Li X."/>
            <person name="Zheng H."/>
            <person name="Cong L."/>
            <person name="Lin L."/>
            <person name="Yin J."/>
            <person name="Geng J."/>
            <person name="Li G."/>
            <person name="Shi J."/>
            <person name="Liu J."/>
            <person name="Lv H."/>
            <person name="Li J."/>
            <person name="Wang J."/>
            <person name="Deng Y."/>
            <person name="Ran L."/>
            <person name="Shi X."/>
            <person name="Wang X."/>
            <person name="Wu Q."/>
            <person name="Li C."/>
            <person name="Ren X."/>
            <person name="Wang J."/>
            <person name="Wang X."/>
            <person name="Li D."/>
            <person name="Liu D."/>
            <person name="Zhang X."/>
            <person name="Ji Z."/>
            <person name="Zhao W."/>
            <person name="Sun Y."/>
            <person name="Zhang Z."/>
            <person name="Bao J."/>
            <person name="Han Y."/>
            <person name="Dong L."/>
            <person name="Ji J."/>
            <person name="Chen P."/>
            <person name="Wu S."/>
            <person name="Liu J."/>
            <person name="Xiao Y."/>
            <person name="Bu D."/>
            <person name="Tan J."/>
            <person name="Yang L."/>
            <person name="Ye C."/>
            <person name="Zhang J."/>
            <person name="Xu J."/>
            <person name="Zhou Y."/>
            <person name="Yu Y."/>
            <person name="Zhang B."/>
            <person name="Zhuang S."/>
            <person name="Wei H."/>
            <person name="Liu B."/>
            <person name="Lei M."/>
            <person name="Yu H."/>
            <person name="Li Y."/>
            <person name="Xu H."/>
            <person name="Wei S."/>
            <person name="He X."/>
            <person name="Fang L."/>
            <person name="Zhang Z."/>
            <person name="Zhang Y."/>
            <person name="Huang X."/>
            <person name="Su Z."/>
            <person name="Tong W."/>
            <person name="Li J."/>
            <person name="Tong Z."/>
            <person name="Li S."/>
            <person name="Ye J."/>
            <person name="Wang L."/>
            <person name="Fang L."/>
            <person name="Lei T."/>
            <person name="Chen C."/>
            <person name="Chen H."/>
            <person name="Xu Z."/>
            <person name="Li H."/>
            <person name="Huang H."/>
            <person name="Zhang F."/>
            <person name="Xu H."/>
            <person name="Li N."/>
            <person name="Zhao C."/>
            <person name="Li S."/>
            <person name="Dong L."/>
            <person name="Huang Y."/>
            <person name="Li L."/>
            <person name="Xi Y."/>
            <person name="Qi Q."/>
            <person name="Li W."/>
            <person name="Zhang B."/>
            <person name="Hu W."/>
            <person name="Zhang Y."/>
            <person name="Tian X."/>
            <person name="Jiao Y."/>
            <person name="Liang X."/>
            <person name="Jin J."/>
            <person name="Gao L."/>
            <person name="Zheng W."/>
            <person name="Hao B."/>
            <person name="Liu S."/>
            <person name="Wang W."/>
            <person name="Yuan L."/>
            <person name="Cao M."/>
            <person name="McDermott J."/>
            <person name="Samudrala R."/>
            <person name="Wang J."/>
            <person name="Wong G.K."/>
            <person name="Yang H."/>
        </authorList>
    </citation>
    <scope>NUCLEOTIDE SEQUENCE [LARGE SCALE GENOMIC DNA]</scope>
</reference>
<feature type="compositionally biased region" description="Basic residues" evidence="1">
    <location>
        <begin position="1"/>
        <end position="11"/>
    </location>
</feature>
<dbReference type="PANTHER" id="PTHR31672:SF13">
    <property type="entry name" value="F-BOX PROTEIN CPR30-LIKE"/>
    <property type="match status" value="1"/>
</dbReference>
<reference evidence="5" key="9">
    <citation type="submission" date="2008-12" db="EMBL/GenBank/DDBJ databases">
        <title>Improved gene annotation of the rice (Oryza sativa) genomes.</title>
        <authorList>
            <person name="Wang J."/>
            <person name="Li R."/>
            <person name="Fan W."/>
            <person name="Huang Q."/>
            <person name="Zhang J."/>
            <person name="Zhou Y."/>
            <person name="Hu Y."/>
            <person name="Zi S."/>
            <person name="Li J."/>
            <person name="Ni P."/>
            <person name="Zheng H."/>
            <person name="Zhang Y."/>
            <person name="Zhao M."/>
            <person name="Hao Q."/>
            <person name="McDermott J."/>
            <person name="Samudrala R."/>
            <person name="Kristiansen K."/>
            <person name="Wong G.K.-S."/>
        </authorList>
    </citation>
    <scope>NUCLEOTIDE SEQUENCE</scope>
</reference>
<evidence type="ECO:0000256" key="1">
    <source>
        <dbReference type="SAM" id="MobiDB-lite"/>
    </source>
</evidence>
<evidence type="ECO:0000313" key="3">
    <source>
        <dbReference type="EMBL" id="AAL79686.1"/>
    </source>
</evidence>
<dbReference type="Pfam" id="PF00646">
    <property type="entry name" value="F-box"/>
    <property type="match status" value="1"/>
</dbReference>
<dbReference type="InterPro" id="IPR050796">
    <property type="entry name" value="SCF_F-box_component"/>
</dbReference>
<reference evidence="4 6" key="2">
    <citation type="journal article" date="2005" name="Nature">
        <title>The map-based sequence of the rice genome.</title>
        <authorList>
            <consortium name="International rice genome sequencing project (IRGSP)"/>
            <person name="Matsumoto T."/>
            <person name="Wu J."/>
            <person name="Kanamori H."/>
            <person name="Katayose Y."/>
            <person name="Fujisawa M."/>
            <person name="Namiki N."/>
            <person name="Mizuno H."/>
            <person name="Yamamoto K."/>
            <person name="Antonio B.A."/>
            <person name="Baba T."/>
            <person name="Sakata K."/>
            <person name="Nagamura Y."/>
            <person name="Aoki H."/>
            <person name="Arikawa K."/>
            <person name="Arita K."/>
            <person name="Bito T."/>
            <person name="Chiden Y."/>
            <person name="Fujitsuka N."/>
            <person name="Fukunaka R."/>
            <person name="Hamada M."/>
            <person name="Harada C."/>
            <person name="Hayashi A."/>
            <person name="Hijishita S."/>
            <person name="Honda M."/>
            <person name="Hosokawa S."/>
            <person name="Ichikawa Y."/>
            <person name="Idonuma A."/>
            <person name="Iijima M."/>
            <person name="Ikeda M."/>
            <person name="Ikeno M."/>
            <person name="Ito K."/>
            <person name="Ito S."/>
            <person name="Ito T."/>
            <person name="Ito Y."/>
            <person name="Ito Y."/>
            <person name="Iwabuchi A."/>
            <person name="Kamiya K."/>
            <person name="Karasawa W."/>
            <person name="Kurita K."/>
            <person name="Katagiri S."/>
            <person name="Kikuta A."/>
            <person name="Kobayashi H."/>
            <person name="Kobayashi N."/>
            <person name="Machita K."/>
            <person name="Maehara T."/>
            <person name="Masukawa M."/>
            <person name="Mizubayashi T."/>
            <person name="Mukai Y."/>
            <person name="Nagasaki H."/>
            <person name="Nagata Y."/>
            <person name="Naito S."/>
            <person name="Nakashima M."/>
            <person name="Nakama Y."/>
            <person name="Nakamichi Y."/>
            <person name="Nakamura M."/>
            <person name="Meguro A."/>
            <person name="Negishi M."/>
            <person name="Ohta I."/>
            <person name="Ohta T."/>
            <person name="Okamoto M."/>
            <person name="Ono N."/>
            <person name="Saji S."/>
            <person name="Sakaguchi M."/>
            <person name="Sakai K."/>
            <person name="Shibata M."/>
            <person name="Shimokawa T."/>
            <person name="Song J."/>
            <person name="Takazaki Y."/>
            <person name="Terasawa K."/>
            <person name="Tsugane M."/>
            <person name="Tsuji K."/>
            <person name="Ueda S."/>
            <person name="Waki K."/>
            <person name="Yamagata H."/>
            <person name="Yamamoto M."/>
            <person name="Yamamoto S."/>
            <person name="Yamane H."/>
            <person name="Yoshiki S."/>
            <person name="Yoshihara R."/>
            <person name="Yukawa K."/>
            <person name="Zhong H."/>
            <person name="Yano M."/>
            <person name="Yuan Q."/>
            <person name="Ouyang S."/>
            <person name="Liu J."/>
            <person name="Jones K.M."/>
            <person name="Gansberger K."/>
            <person name="Moffat K."/>
            <person name="Hill J."/>
            <person name="Bera J."/>
            <person name="Fadrosh D."/>
            <person name="Jin S."/>
            <person name="Johri S."/>
            <person name="Kim M."/>
            <person name="Overton L."/>
            <person name="Reardon M."/>
            <person name="Tsitrin T."/>
            <person name="Vuong H."/>
            <person name="Weaver B."/>
            <person name="Ciecko A."/>
            <person name="Tallon L."/>
            <person name="Jackson J."/>
            <person name="Pai G."/>
            <person name="Aken S.V."/>
            <person name="Utterback T."/>
            <person name="Reidmuller S."/>
            <person name="Feldblyum T."/>
            <person name="Hsiao J."/>
            <person name="Zismann V."/>
            <person name="Iobst S."/>
            <person name="de Vazeille A.R."/>
            <person name="Buell C.R."/>
            <person name="Ying K."/>
            <person name="Li Y."/>
            <person name="Lu T."/>
            <person name="Huang Y."/>
            <person name="Zhao Q."/>
            <person name="Feng Q."/>
            <person name="Zhang L."/>
            <person name="Zhu J."/>
            <person name="Weng Q."/>
            <person name="Mu J."/>
            <person name="Lu Y."/>
            <person name="Fan D."/>
            <person name="Liu Y."/>
            <person name="Guan J."/>
            <person name="Zhang Y."/>
            <person name="Yu S."/>
            <person name="Liu X."/>
            <person name="Zhang Y."/>
            <person name="Hong G."/>
            <person name="Han B."/>
            <person name="Choisne N."/>
            <person name="Demange N."/>
            <person name="Orjeda G."/>
            <person name="Samain S."/>
            <person name="Cattolico L."/>
            <person name="Pelletier E."/>
            <person name="Couloux A."/>
            <person name="Segurens B."/>
            <person name="Wincker P."/>
            <person name="D'Hont A."/>
            <person name="Scarpelli C."/>
            <person name="Weissenbach J."/>
            <person name="Salanoubat M."/>
            <person name="Quetier F."/>
            <person name="Yu Y."/>
            <person name="Kim H.R."/>
            <person name="Rambo T."/>
            <person name="Currie J."/>
            <person name="Collura K."/>
            <person name="Luo M."/>
            <person name="Yang T."/>
            <person name="Ammiraju J.S.S."/>
            <person name="Engler F."/>
            <person name="Soderlund C."/>
            <person name="Wing R.A."/>
            <person name="Palmer L.E."/>
            <person name="de la Bastide M."/>
            <person name="Spiegel L."/>
            <person name="Nascimento L."/>
            <person name="Zutavern T."/>
            <person name="O'Shaughnessy A."/>
            <person name="Dike S."/>
            <person name="Dedhia N."/>
            <person name="Preston R."/>
            <person name="Balija V."/>
            <person name="McCombie W.R."/>
            <person name="Chow T."/>
            <person name="Chen H."/>
            <person name="Chung M."/>
            <person name="Chen C."/>
            <person name="Shaw J."/>
            <person name="Wu H."/>
            <person name="Hsiao K."/>
            <person name="Chao Y."/>
            <person name="Chu M."/>
            <person name="Cheng C."/>
            <person name="Hour A."/>
            <person name="Lee P."/>
            <person name="Lin S."/>
            <person name="Lin Y."/>
            <person name="Liou J."/>
            <person name="Liu S."/>
            <person name="Hsing Y."/>
            <person name="Raghuvanshi S."/>
            <person name="Mohanty A."/>
            <person name="Bharti A.K."/>
            <person name="Gaur A."/>
            <person name="Gupta V."/>
            <person name="Kumar D."/>
            <person name="Ravi V."/>
            <person name="Vij S."/>
            <person name="Kapur A."/>
            <person name="Khurana P."/>
            <person name="Khurana P."/>
            <person name="Khurana J.P."/>
            <person name="Tyagi A.K."/>
            <person name="Gaikwad K."/>
            <person name="Singh A."/>
            <person name="Dalal V."/>
            <person name="Srivastava S."/>
            <person name="Dixit A."/>
            <person name="Pal A.K."/>
            <person name="Ghazi I.A."/>
            <person name="Yadav M."/>
            <person name="Pandit A."/>
            <person name="Bhargava A."/>
            <person name="Sureshbabu K."/>
            <person name="Batra K."/>
            <person name="Sharma T.R."/>
            <person name="Mohapatra T."/>
            <person name="Singh N.K."/>
            <person name="Messing J."/>
            <person name="Nelson A.B."/>
            <person name="Fuks G."/>
            <person name="Kavchok S."/>
            <person name="Keizer G."/>
            <person name="Linton E."/>
            <person name="Llaca V."/>
            <person name="Song R."/>
            <person name="Tanyolac B."/>
            <person name="Young S."/>
            <person name="Ho-Il K."/>
            <person name="Hahn J.H."/>
            <person name="Sangsakoo G."/>
            <person name="Vanavichit A."/>
            <person name="de Mattos Luiz.A.T."/>
            <person name="Zimmer P.D."/>
            <person name="Malone G."/>
            <person name="Dellagostin O."/>
            <person name="de Oliveira A.C."/>
            <person name="Bevan M."/>
            <person name="Bancroft I."/>
            <person name="Minx P."/>
            <person name="Cordum H."/>
            <person name="Wilson R."/>
            <person name="Cheng Z."/>
            <person name="Jin W."/>
            <person name="Jiang J."/>
            <person name="Leong S.A."/>
            <person name="Iwama H."/>
            <person name="Gojobori T."/>
            <person name="Itoh T."/>
            <person name="Niimura Y."/>
            <person name="Fujii Y."/>
            <person name="Habara T."/>
            <person name="Sakai H."/>
            <person name="Sato Y."/>
            <person name="Wilson G."/>
            <person name="Kumar K."/>
            <person name="McCouch S."/>
            <person name="Juretic N."/>
            <person name="Hoen D."/>
            <person name="Wright S."/>
            <person name="Bruskiewich R."/>
            <person name="Bureau T."/>
            <person name="Miyao A."/>
            <person name="Hirochika H."/>
            <person name="Nishikawa T."/>
            <person name="Kadowaki K."/>
            <person name="Sugiura M."/>
            <person name="Burr B."/>
            <person name="Sasaki T."/>
        </authorList>
    </citation>
    <scope>NUCLEOTIDE SEQUENCE [LARGE SCALE GENOMIC DNA]</scope>
    <source>
        <strain evidence="6">cv. Nipponbare</strain>
    </source>
</reference>
<dbReference type="InterPro" id="IPR017451">
    <property type="entry name" value="F-box-assoc_interact_dom"/>
</dbReference>
<dbReference type="EMBL" id="AC087599">
    <property type="protein sequence ID" value="AAL79686.1"/>
    <property type="molecule type" value="Genomic_DNA"/>
</dbReference>
<dbReference type="Proteomes" id="UP000000763">
    <property type="component" value="Chromosome 10"/>
</dbReference>